<evidence type="ECO:0000256" key="1">
    <source>
        <dbReference type="SAM" id="MobiDB-lite"/>
    </source>
</evidence>
<keyword evidence="3" id="KW-1185">Reference proteome</keyword>
<organism evidence="2 3">
    <name type="scientific">Mycena pura</name>
    <dbReference type="NCBI Taxonomy" id="153505"/>
    <lineage>
        <taxon>Eukaryota</taxon>
        <taxon>Fungi</taxon>
        <taxon>Dikarya</taxon>
        <taxon>Basidiomycota</taxon>
        <taxon>Agaricomycotina</taxon>
        <taxon>Agaricomycetes</taxon>
        <taxon>Agaricomycetidae</taxon>
        <taxon>Agaricales</taxon>
        <taxon>Marasmiineae</taxon>
        <taxon>Mycenaceae</taxon>
        <taxon>Mycena</taxon>
    </lineage>
</organism>
<protein>
    <submittedName>
        <fullName evidence="2">Uncharacterized protein</fullName>
    </submittedName>
</protein>
<feature type="region of interest" description="Disordered" evidence="1">
    <location>
        <begin position="238"/>
        <end position="284"/>
    </location>
</feature>
<comment type="caution">
    <text evidence="2">The sequence shown here is derived from an EMBL/GenBank/DDBJ whole genome shotgun (WGS) entry which is preliminary data.</text>
</comment>
<feature type="region of interest" description="Disordered" evidence="1">
    <location>
        <begin position="1"/>
        <end position="32"/>
    </location>
</feature>
<gene>
    <name evidence="2" type="ORF">GGX14DRAFT_568886</name>
</gene>
<dbReference type="Proteomes" id="UP001219525">
    <property type="component" value="Unassembled WGS sequence"/>
</dbReference>
<evidence type="ECO:0000313" key="2">
    <source>
        <dbReference type="EMBL" id="KAJ7205550.1"/>
    </source>
</evidence>
<reference evidence="2" key="1">
    <citation type="submission" date="2023-03" db="EMBL/GenBank/DDBJ databases">
        <title>Massive genome expansion in bonnet fungi (Mycena s.s.) driven by repeated elements and novel gene families across ecological guilds.</title>
        <authorList>
            <consortium name="Lawrence Berkeley National Laboratory"/>
            <person name="Harder C.B."/>
            <person name="Miyauchi S."/>
            <person name="Viragh M."/>
            <person name="Kuo A."/>
            <person name="Thoen E."/>
            <person name="Andreopoulos B."/>
            <person name="Lu D."/>
            <person name="Skrede I."/>
            <person name="Drula E."/>
            <person name="Henrissat B."/>
            <person name="Morin E."/>
            <person name="Kohler A."/>
            <person name="Barry K."/>
            <person name="LaButti K."/>
            <person name="Morin E."/>
            <person name="Salamov A."/>
            <person name="Lipzen A."/>
            <person name="Mereny Z."/>
            <person name="Hegedus B."/>
            <person name="Baldrian P."/>
            <person name="Stursova M."/>
            <person name="Weitz H."/>
            <person name="Taylor A."/>
            <person name="Grigoriev I.V."/>
            <person name="Nagy L.G."/>
            <person name="Martin F."/>
            <person name="Kauserud H."/>
        </authorList>
    </citation>
    <scope>NUCLEOTIDE SEQUENCE</scope>
    <source>
        <strain evidence="2">9144</strain>
    </source>
</reference>
<feature type="compositionally biased region" description="Low complexity" evidence="1">
    <location>
        <begin position="260"/>
        <end position="275"/>
    </location>
</feature>
<dbReference type="AlphaFoldDB" id="A0AAD6VAH6"/>
<name>A0AAD6VAH6_9AGAR</name>
<sequence>MRLPGPLHARTLRFPDPGPLHAPGNTLPRPPDPYLPLPSAYAPCPGPPCVSSQFGSSRLSARLRRRPGVAGMICFCRCHRLSPSATPRYPVHRQQTNDACERRRAAVEALRGYLRPTVPLLLGIRRPPFTSELLASCTLLRRRRRPPHRAILLAAPRPLADPRRLLVSRHRLQTPRHVTGAQLTLGGGIREQSLRGRIVLPAGTMDPPMPHAMVTCTGSGDARSRRTGRLRLQACVDHENPVPGHPNMPATDRRTSFVQSSHSLSRHASAAPHASFTTRTAARV</sequence>
<dbReference type="EMBL" id="JARJCW010000043">
    <property type="protein sequence ID" value="KAJ7205550.1"/>
    <property type="molecule type" value="Genomic_DNA"/>
</dbReference>
<accession>A0AAD6VAH6</accession>
<evidence type="ECO:0000313" key="3">
    <source>
        <dbReference type="Proteomes" id="UP001219525"/>
    </source>
</evidence>
<proteinExistence type="predicted"/>